<feature type="domain" description="Chitin-binding type-1" evidence="12">
    <location>
        <begin position="63"/>
        <end position="109"/>
    </location>
</feature>
<keyword evidence="10" id="KW-0812">Transmembrane</keyword>
<keyword evidence="10" id="KW-0472">Membrane</keyword>
<keyword evidence="6" id="KW-0119">Carbohydrate metabolism</keyword>
<dbReference type="InterPro" id="IPR011330">
    <property type="entry name" value="Glyco_hydro/deAcase_b/a-brl"/>
</dbReference>
<feature type="disulfide bond" evidence="8">
    <location>
        <begin position="66"/>
        <end position="81"/>
    </location>
</feature>
<feature type="disulfide bond" evidence="8">
    <location>
        <begin position="75"/>
        <end position="87"/>
    </location>
</feature>
<dbReference type="GeneID" id="54420182"/>
<evidence type="ECO:0000259" key="13">
    <source>
        <dbReference type="PROSITE" id="PS51677"/>
    </source>
</evidence>
<comment type="caution">
    <text evidence="8">Lacks conserved residue(s) required for the propagation of feature annotation.</text>
</comment>
<keyword evidence="8" id="KW-1015">Disulfide bond</keyword>
<feature type="transmembrane region" description="Helical" evidence="10">
    <location>
        <begin position="427"/>
        <end position="449"/>
    </location>
</feature>
<keyword evidence="2 8" id="KW-0147">Chitin-binding</keyword>
<dbReference type="GO" id="GO:0005975">
    <property type="term" value="P:carbohydrate metabolic process"/>
    <property type="evidence" value="ECO:0007669"/>
    <property type="project" value="InterPro"/>
</dbReference>
<proteinExistence type="predicted"/>
<dbReference type="GO" id="GO:0046872">
    <property type="term" value="F:metal ion binding"/>
    <property type="evidence" value="ECO:0007669"/>
    <property type="project" value="UniProtKB-KW"/>
</dbReference>
<keyword evidence="7" id="KW-0170">Cobalt</keyword>
<evidence type="ECO:0000256" key="1">
    <source>
        <dbReference type="ARBA" id="ARBA00001941"/>
    </source>
</evidence>
<feature type="compositionally biased region" description="Pro residues" evidence="9">
    <location>
        <begin position="415"/>
        <end position="425"/>
    </location>
</feature>
<keyword evidence="15" id="KW-1185">Reference proteome</keyword>
<gene>
    <name evidence="14 16" type="ORF">P152DRAFT_459120</name>
</gene>
<feature type="region of interest" description="Disordered" evidence="9">
    <location>
        <begin position="361"/>
        <end position="425"/>
    </location>
</feature>
<sequence length="450" mass="47301">MRLAAASLALLPAITVALEGYHGPGLFGAPPLKVLRGIEIDYGSDYETRGLKESRQEPIGGTDGRCGSDFGGTSCAEGYCCSPTSWCGNNSSYCSAPNCQYQYGSGCGTNEKPSGPDTFNTDRPHLGSVPYGGAGIYHCTVPGTVALTYDDGPSIYTNAVLDLLNQYDAKATFFISGNNNGKGMIDSTPAWSAVIQRMANDGHQVASHTWSHQNLDKVSDELRKQEILYNEIALQNILGYFPTYMRPPYSGCITPSCMQDMADLGYHISYFDVDTDDYNNLTPESIQTAKNNFADAVVLPTTNKFLSISHDLHPLSTQDLTLFMLDRIQALGFRAVTMGECLGDPIQNWYRSGNGGTIPSASLLAPTAASSDPENSSPTPAEISSGGGSAAPISESSGGPPNPTSAPISELSGGPPNPTSATPPPSFTGAASANLVVGLVVAIAFAIAAF</sequence>
<dbReference type="PROSITE" id="PS51677">
    <property type="entry name" value="NODB"/>
    <property type="match status" value="1"/>
</dbReference>
<evidence type="ECO:0000313" key="16">
    <source>
        <dbReference type="RefSeq" id="XP_033533288.1"/>
    </source>
</evidence>
<evidence type="ECO:0000313" key="15">
    <source>
        <dbReference type="Proteomes" id="UP000504638"/>
    </source>
</evidence>
<accession>A0A6G1G0M0</accession>
<dbReference type="GO" id="GO:0008061">
    <property type="term" value="F:chitin binding"/>
    <property type="evidence" value="ECO:0007669"/>
    <property type="project" value="UniProtKB-UniRule"/>
</dbReference>
<reference evidence="16" key="3">
    <citation type="submission" date="2025-04" db="UniProtKB">
        <authorList>
            <consortium name="RefSeq"/>
        </authorList>
    </citation>
    <scope>IDENTIFICATION</scope>
    <source>
        <strain evidence="16">CBS 781.70</strain>
    </source>
</reference>
<evidence type="ECO:0000256" key="8">
    <source>
        <dbReference type="PROSITE-ProRule" id="PRU00261"/>
    </source>
</evidence>
<dbReference type="EMBL" id="ML975160">
    <property type="protein sequence ID" value="KAF1811657.1"/>
    <property type="molecule type" value="Genomic_DNA"/>
</dbReference>
<dbReference type="InterPro" id="IPR001002">
    <property type="entry name" value="Chitin-bd_1"/>
</dbReference>
<evidence type="ECO:0000256" key="10">
    <source>
        <dbReference type="SAM" id="Phobius"/>
    </source>
</evidence>
<evidence type="ECO:0000313" key="14">
    <source>
        <dbReference type="EMBL" id="KAF1811657.1"/>
    </source>
</evidence>
<dbReference type="OrthoDB" id="407355at2759"/>
<evidence type="ECO:0000256" key="6">
    <source>
        <dbReference type="ARBA" id="ARBA00023277"/>
    </source>
</evidence>
<feature type="signal peptide" evidence="11">
    <location>
        <begin position="1"/>
        <end position="17"/>
    </location>
</feature>
<dbReference type="PROSITE" id="PS50941">
    <property type="entry name" value="CHIT_BIND_I_2"/>
    <property type="match status" value="1"/>
</dbReference>
<dbReference type="Proteomes" id="UP000504638">
    <property type="component" value="Unplaced"/>
</dbReference>
<dbReference type="SMART" id="SM00270">
    <property type="entry name" value="ChtBD1"/>
    <property type="match status" value="1"/>
</dbReference>
<feature type="compositionally biased region" description="Low complexity" evidence="9">
    <location>
        <begin position="361"/>
        <end position="371"/>
    </location>
</feature>
<evidence type="ECO:0000256" key="9">
    <source>
        <dbReference type="SAM" id="MobiDB-lite"/>
    </source>
</evidence>
<dbReference type="Gene3D" id="3.20.20.370">
    <property type="entry name" value="Glycoside hydrolase/deacetylase"/>
    <property type="match status" value="1"/>
</dbReference>
<dbReference type="CDD" id="cd10951">
    <property type="entry name" value="CE4_ClCDA_like"/>
    <property type="match status" value="1"/>
</dbReference>
<dbReference type="GO" id="GO:0016810">
    <property type="term" value="F:hydrolase activity, acting on carbon-nitrogen (but not peptide) bonds"/>
    <property type="evidence" value="ECO:0007669"/>
    <property type="project" value="InterPro"/>
</dbReference>
<keyword evidence="4 11" id="KW-0732">Signal</keyword>
<evidence type="ECO:0000259" key="12">
    <source>
        <dbReference type="PROSITE" id="PS50941"/>
    </source>
</evidence>
<evidence type="ECO:0000256" key="3">
    <source>
        <dbReference type="ARBA" id="ARBA00022723"/>
    </source>
</evidence>
<dbReference type="SUPFAM" id="SSF88713">
    <property type="entry name" value="Glycoside hydrolase/deacetylase"/>
    <property type="match status" value="1"/>
</dbReference>
<evidence type="ECO:0000256" key="7">
    <source>
        <dbReference type="ARBA" id="ARBA00023285"/>
    </source>
</evidence>
<reference evidence="14 16" key="1">
    <citation type="submission" date="2020-01" db="EMBL/GenBank/DDBJ databases">
        <authorList>
            <consortium name="DOE Joint Genome Institute"/>
            <person name="Haridas S."/>
            <person name="Albert R."/>
            <person name="Binder M."/>
            <person name="Bloem J."/>
            <person name="Labutti K."/>
            <person name="Salamov A."/>
            <person name="Andreopoulos B."/>
            <person name="Baker S.E."/>
            <person name="Barry K."/>
            <person name="Bills G."/>
            <person name="Bluhm B.H."/>
            <person name="Cannon C."/>
            <person name="Castanera R."/>
            <person name="Culley D.E."/>
            <person name="Daum C."/>
            <person name="Ezra D."/>
            <person name="Gonzalez J.B."/>
            <person name="Henrissat B."/>
            <person name="Kuo A."/>
            <person name="Liang C."/>
            <person name="Lipzen A."/>
            <person name="Lutzoni F."/>
            <person name="Magnuson J."/>
            <person name="Mondo S."/>
            <person name="Nolan M."/>
            <person name="Ohm R."/>
            <person name="Pangilinan J."/>
            <person name="Park H.-J."/>
            <person name="Ramirez L."/>
            <person name="Alfaro M."/>
            <person name="Sun H."/>
            <person name="Tritt A."/>
            <person name="Yoshinaga Y."/>
            <person name="Zwiers L.-H."/>
            <person name="Turgeon B.G."/>
            <person name="Goodwin S.B."/>
            <person name="Spatafora J.W."/>
            <person name="Crous P.W."/>
            <person name="Grigoriev I.V."/>
        </authorList>
    </citation>
    <scope>NUCLEOTIDE SEQUENCE</scope>
    <source>
        <strain evidence="14 16">CBS 781.70</strain>
    </source>
</reference>
<organism evidence="14">
    <name type="scientific">Eremomyces bilateralis CBS 781.70</name>
    <dbReference type="NCBI Taxonomy" id="1392243"/>
    <lineage>
        <taxon>Eukaryota</taxon>
        <taxon>Fungi</taxon>
        <taxon>Dikarya</taxon>
        <taxon>Ascomycota</taxon>
        <taxon>Pezizomycotina</taxon>
        <taxon>Dothideomycetes</taxon>
        <taxon>Dothideomycetes incertae sedis</taxon>
        <taxon>Eremomycetales</taxon>
        <taxon>Eremomycetaceae</taxon>
        <taxon>Eremomyces</taxon>
    </lineage>
</organism>
<keyword evidence="10" id="KW-1133">Transmembrane helix</keyword>
<dbReference type="RefSeq" id="XP_033533288.1">
    <property type="nucleotide sequence ID" value="XM_033679612.1"/>
</dbReference>
<comment type="cofactor">
    <cofactor evidence="1">
        <name>Co(2+)</name>
        <dbReference type="ChEBI" id="CHEBI:48828"/>
    </cofactor>
</comment>
<dbReference type="Gene3D" id="3.30.60.10">
    <property type="entry name" value="Endochitinase-like"/>
    <property type="match status" value="1"/>
</dbReference>
<evidence type="ECO:0000256" key="4">
    <source>
        <dbReference type="ARBA" id="ARBA00022729"/>
    </source>
</evidence>
<feature type="disulfide bond" evidence="8">
    <location>
        <begin position="80"/>
        <end position="94"/>
    </location>
</feature>
<feature type="chain" id="PRO_5044631734" evidence="11">
    <location>
        <begin position="18"/>
        <end position="450"/>
    </location>
</feature>
<evidence type="ECO:0000256" key="11">
    <source>
        <dbReference type="SAM" id="SignalP"/>
    </source>
</evidence>
<keyword evidence="3" id="KW-0479">Metal-binding</keyword>
<keyword evidence="5 14" id="KW-0378">Hydrolase</keyword>
<dbReference type="PANTHER" id="PTHR46471:SF8">
    <property type="entry name" value="CHITIN DEACETYLASE"/>
    <property type="match status" value="1"/>
</dbReference>
<dbReference type="CDD" id="cd00035">
    <property type="entry name" value="ChtBD1"/>
    <property type="match status" value="1"/>
</dbReference>
<dbReference type="SUPFAM" id="SSF57016">
    <property type="entry name" value="Plant lectins/antimicrobial peptides"/>
    <property type="match status" value="1"/>
</dbReference>
<feature type="compositionally biased region" description="Low complexity" evidence="9">
    <location>
        <begin position="380"/>
        <end position="399"/>
    </location>
</feature>
<evidence type="ECO:0000256" key="2">
    <source>
        <dbReference type="ARBA" id="ARBA00022669"/>
    </source>
</evidence>
<dbReference type="AlphaFoldDB" id="A0A6G1G0M0"/>
<dbReference type="InterPro" id="IPR036861">
    <property type="entry name" value="Endochitinase-like_sf"/>
</dbReference>
<dbReference type="PANTHER" id="PTHR46471">
    <property type="entry name" value="CHITIN DEACETYLASE"/>
    <property type="match status" value="1"/>
</dbReference>
<reference evidence="16" key="2">
    <citation type="submission" date="2020-04" db="EMBL/GenBank/DDBJ databases">
        <authorList>
            <consortium name="NCBI Genome Project"/>
        </authorList>
    </citation>
    <scope>NUCLEOTIDE SEQUENCE</scope>
    <source>
        <strain evidence="16">CBS 781.70</strain>
    </source>
</reference>
<evidence type="ECO:0000256" key="5">
    <source>
        <dbReference type="ARBA" id="ARBA00022801"/>
    </source>
</evidence>
<dbReference type="InterPro" id="IPR002509">
    <property type="entry name" value="NODB_dom"/>
</dbReference>
<feature type="domain" description="NodB homology" evidence="13">
    <location>
        <begin position="143"/>
        <end position="336"/>
    </location>
</feature>
<dbReference type="Pfam" id="PF01522">
    <property type="entry name" value="Polysacc_deac_1"/>
    <property type="match status" value="1"/>
</dbReference>
<name>A0A6G1G0M0_9PEZI</name>
<protein>
    <submittedName>
        <fullName evidence="14 16">Glycoside hydrolase/deacetylase</fullName>
    </submittedName>
</protein>